<organism evidence="1 2">
    <name type="scientific">Smallanthus sonchifolius</name>
    <dbReference type="NCBI Taxonomy" id="185202"/>
    <lineage>
        <taxon>Eukaryota</taxon>
        <taxon>Viridiplantae</taxon>
        <taxon>Streptophyta</taxon>
        <taxon>Embryophyta</taxon>
        <taxon>Tracheophyta</taxon>
        <taxon>Spermatophyta</taxon>
        <taxon>Magnoliopsida</taxon>
        <taxon>eudicotyledons</taxon>
        <taxon>Gunneridae</taxon>
        <taxon>Pentapetalae</taxon>
        <taxon>asterids</taxon>
        <taxon>campanulids</taxon>
        <taxon>Asterales</taxon>
        <taxon>Asteraceae</taxon>
        <taxon>Asteroideae</taxon>
        <taxon>Heliantheae alliance</taxon>
        <taxon>Millerieae</taxon>
        <taxon>Smallanthus</taxon>
    </lineage>
</organism>
<evidence type="ECO:0000313" key="2">
    <source>
        <dbReference type="Proteomes" id="UP001056120"/>
    </source>
</evidence>
<reference evidence="2" key="1">
    <citation type="journal article" date="2022" name="Mol. Ecol. Resour.">
        <title>The genomes of chicory, endive, great burdock and yacon provide insights into Asteraceae palaeo-polyploidization history and plant inulin production.</title>
        <authorList>
            <person name="Fan W."/>
            <person name="Wang S."/>
            <person name="Wang H."/>
            <person name="Wang A."/>
            <person name="Jiang F."/>
            <person name="Liu H."/>
            <person name="Zhao H."/>
            <person name="Xu D."/>
            <person name="Zhang Y."/>
        </authorList>
    </citation>
    <scope>NUCLEOTIDE SEQUENCE [LARGE SCALE GENOMIC DNA]</scope>
    <source>
        <strain evidence="2">cv. Yunnan</strain>
    </source>
</reference>
<keyword evidence="2" id="KW-1185">Reference proteome</keyword>
<accession>A0ACB9EA29</accession>
<sequence>MKGTNGRTGSKDELTENSSNGNGEREAILEGEKHLVDEDGVSRWRDKLREEKEKINRGDYQSGAKRGAINNQSLGDHSLFGVATNLEVVNDIKSYLQKSFYPDIGVRYIGGLKVLLTFKTEGELQAFMKEEEKSHVKFFKLPTSTIAQETPLNVQPFLFPLPNRLDINSAPISPACHNDNEEEENVGDQNRENSVPSKGLTEEIEDTIKMGGTMGVNLEGFENQVIEEINGEGVHVGYQ</sequence>
<dbReference type="EMBL" id="CM042035">
    <property type="protein sequence ID" value="KAI3755443.1"/>
    <property type="molecule type" value="Genomic_DNA"/>
</dbReference>
<evidence type="ECO:0000313" key="1">
    <source>
        <dbReference type="EMBL" id="KAI3755443.1"/>
    </source>
</evidence>
<gene>
    <name evidence="1" type="ORF">L1987_55244</name>
</gene>
<proteinExistence type="predicted"/>
<dbReference type="Proteomes" id="UP001056120">
    <property type="component" value="Linkage Group LG18"/>
</dbReference>
<comment type="caution">
    <text evidence="1">The sequence shown here is derived from an EMBL/GenBank/DDBJ whole genome shotgun (WGS) entry which is preliminary data.</text>
</comment>
<reference evidence="1 2" key="2">
    <citation type="journal article" date="2022" name="Mol. Ecol. Resour.">
        <title>The genomes of chicory, endive, great burdock and yacon provide insights into Asteraceae paleo-polyploidization history and plant inulin production.</title>
        <authorList>
            <person name="Fan W."/>
            <person name="Wang S."/>
            <person name="Wang H."/>
            <person name="Wang A."/>
            <person name="Jiang F."/>
            <person name="Liu H."/>
            <person name="Zhao H."/>
            <person name="Xu D."/>
            <person name="Zhang Y."/>
        </authorList>
    </citation>
    <scope>NUCLEOTIDE SEQUENCE [LARGE SCALE GENOMIC DNA]</scope>
    <source>
        <strain evidence="2">cv. Yunnan</strain>
        <tissue evidence="1">Leaves</tissue>
    </source>
</reference>
<protein>
    <submittedName>
        <fullName evidence="1">Uncharacterized protein</fullName>
    </submittedName>
</protein>
<name>A0ACB9EA29_9ASTR</name>